<dbReference type="Pfam" id="PF01135">
    <property type="entry name" value="PCMT"/>
    <property type="match status" value="1"/>
</dbReference>
<dbReference type="AlphaFoldDB" id="A0A6I6AHQ3"/>
<dbReference type="SUPFAM" id="SSF53335">
    <property type="entry name" value="S-adenosyl-L-methionine-dependent methyltransferases"/>
    <property type="match status" value="1"/>
</dbReference>
<name>A0A6I6AHQ3_9PLAN</name>
<proteinExistence type="predicted"/>
<reference evidence="1 2" key="1">
    <citation type="submission" date="2019-09" db="EMBL/GenBank/DDBJ databases">
        <title>Gimesia benthica sp. nov., a novel bacterium isolated from deep-sea water of the Northwest Indian Ocean.</title>
        <authorList>
            <person name="Dai X."/>
        </authorList>
    </citation>
    <scope>NUCLEOTIDE SEQUENCE [LARGE SCALE GENOMIC DNA]</scope>
    <source>
        <strain evidence="1 2">E7</strain>
    </source>
</reference>
<dbReference type="Proteomes" id="UP000427281">
    <property type="component" value="Chromosome"/>
</dbReference>
<evidence type="ECO:0000313" key="1">
    <source>
        <dbReference type="EMBL" id="QGQ26223.1"/>
    </source>
</evidence>
<dbReference type="EMBL" id="CP043930">
    <property type="protein sequence ID" value="QGQ26223.1"/>
    <property type="molecule type" value="Genomic_DNA"/>
</dbReference>
<evidence type="ECO:0000313" key="2">
    <source>
        <dbReference type="Proteomes" id="UP000427281"/>
    </source>
</evidence>
<sequence length="251" mass="28720">MVLHLTPRLQNCFAVEGFLFLVRCSKHIQLEKSMKAAISRLCRKLTIKTFSRKTKLMLERFKGVDFLTVIQPEEIGYDPHVVYRSSPSGNKYLIQLLKDISVTNADSIIDIGSGKGSAMRSMLKFPFAEIAGIELSEQIAAIAINNFKKLRANRCHVFSCDATAFQNYGHYNMFYFYNPFPADIMSEVICKIDESARGSDKEILIIYNNPVYHDSIISFGAFSKVKEYPDEWGNQIFLYSNKSLEHSRLNR</sequence>
<evidence type="ECO:0008006" key="3">
    <source>
        <dbReference type="Google" id="ProtNLM"/>
    </source>
</evidence>
<protein>
    <recommendedName>
        <fullName evidence="3">Class I SAM-dependent methyltransferase</fullName>
    </recommendedName>
</protein>
<accession>A0A6I6AHQ3</accession>
<dbReference type="KEGG" id="gim:F1728_27660"/>
<organism evidence="1 2">
    <name type="scientific">Gimesia benthica</name>
    <dbReference type="NCBI Taxonomy" id="2608982"/>
    <lineage>
        <taxon>Bacteria</taxon>
        <taxon>Pseudomonadati</taxon>
        <taxon>Planctomycetota</taxon>
        <taxon>Planctomycetia</taxon>
        <taxon>Planctomycetales</taxon>
        <taxon>Planctomycetaceae</taxon>
        <taxon>Gimesia</taxon>
    </lineage>
</organism>
<dbReference type="InterPro" id="IPR029063">
    <property type="entry name" value="SAM-dependent_MTases_sf"/>
</dbReference>
<dbReference type="Gene3D" id="3.40.50.150">
    <property type="entry name" value="Vaccinia Virus protein VP39"/>
    <property type="match status" value="1"/>
</dbReference>
<dbReference type="CDD" id="cd02440">
    <property type="entry name" value="AdoMet_MTases"/>
    <property type="match status" value="1"/>
</dbReference>
<keyword evidence="2" id="KW-1185">Reference proteome</keyword>
<gene>
    <name evidence="1" type="ORF">F1728_27660</name>
</gene>